<keyword evidence="3 6" id="KW-0378">Hydrolase</keyword>
<protein>
    <submittedName>
        <fullName evidence="12">Peptidase S8</fullName>
    </submittedName>
</protein>
<evidence type="ECO:0000256" key="3">
    <source>
        <dbReference type="ARBA" id="ARBA00022801"/>
    </source>
</evidence>
<organism evidence="12 13">
    <name type="scientific">Cellulomonas persica</name>
    <dbReference type="NCBI Taxonomy" id="76861"/>
    <lineage>
        <taxon>Bacteria</taxon>
        <taxon>Bacillati</taxon>
        <taxon>Actinomycetota</taxon>
        <taxon>Actinomycetes</taxon>
        <taxon>Micrococcales</taxon>
        <taxon>Cellulomonadaceae</taxon>
        <taxon>Cellulomonas</taxon>
    </lineage>
</organism>
<keyword evidence="4 6" id="KW-0720">Serine protease</keyword>
<comment type="caution">
    <text evidence="12">The sequence shown here is derived from an EMBL/GenBank/DDBJ whole genome shotgun (WGS) entry which is preliminary data.</text>
</comment>
<evidence type="ECO:0000256" key="9">
    <source>
        <dbReference type="SAM" id="SignalP"/>
    </source>
</evidence>
<dbReference type="InterPro" id="IPR036852">
    <property type="entry name" value="Peptidase_S8/S53_dom_sf"/>
</dbReference>
<feature type="active site" description="Charge relay system" evidence="5 6">
    <location>
        <position position="197"/>
    </location>
</feature>
<dbReference type="PROSITE" id="PS51318">
    <property type="entry name" value="TAT"/>
    <property type="match status" value="1"/>
</dbReference>
<dbReference type="GO" id="GO:0004252">
    <property type="term" value="F:serine-type endopeptidase activity"/>
    <property type="evidence" value="ECO:0007669"/>
    <property type="project" value="UniProtKB-UniRule"/>
</dbReference>
<dbReference type="InterPro" id="IPR032109">
    <property type="entry name" value="Big_3_5"/>
</dbReference>
<dbReference type="RefSeq" id="WP_146806689.1">
    <property type="nucleotide sequence ID" value="NZ_BJUA01000010.1"/>
</dbReference>
<evidence type="ECO:0000256" key="7">
    <source>
        <dbReference type="RuleBase" id="RU003355"/>
    </source>
</evidence>
<dbReference type="EMBL" id="BJUA01000010">
    <property type="protein sequence ID" value="GEK18454.1"/>
    <property type="molecule type" value="Genomic_DNA"/>
</dbReference>
<evidence type="ECO:0000256" key="8">
    <source>
        <dbReference type="SAM" id="MobiDB-lite"/>
    </source>
</evidence>
<dbReference type="GO" id="GO:0005975">
    <property type="term" value="P:carbohydrate metabolic process"/>
    <property type="evidence" value="ECO:0007669"/>
    <property type="project" value="UniProtKB-ARBA"/>
</dbReference>
<feature type="active site" description="Charge relay system" evidence="5 6">
    <location>
        <position position="280"/>
    </location>
</feature>
<feature type="active site" description="Charge relay system" evidence="5 6">
    <location>
        <position position="624"/>
    </location>
</feature>
<dbReference type="InterPro" id="IPR022398">
    <property type="entry name" value="Peptidase_S8_His-AS"/>
</dbReference>
<comment type="similarity">
    <text evidence="1 6 7">Belongs to the peptidase S8 family.</text>
</comment>
<dbReference type="Proteomes" id="UP000321386">
    <property type="component" value="Unassembled WGS sequence"/>
</dbReference>
<feature type="domain" description="Peptidase S8/S53" evidence="10">
    <location>
        <begin position="188"/>
        <end position="660"/>
    </location>
</feature>
<name>A0A510UUU5_9CELL</name>
<dbReference type="InterPro" id="IPR015500">
    <property type="entry name" value="Peptidase_S8_subtilisin-rel"/>
</dbReference>
<dbReference type="InterPro" id="IPR013783">
    <property type="entry name" value="Ig-like_fold"/>
</dbReference>
<dbReference type="Gene3D" id="2.60.40.10">
    <property type="entry name" value="Immunoglobulins"/>
    <property type="match status" value="2"/>
</dbReference>
<dbReference type="PANTHER" id="PTHR43806">
    <property type="entry name" value="PEPTIDASE S8"/>
    <property type="match status" value="1"/>
</dbReference>
<dbReference type="PANTHER" id="PTHR43806:SF11">
    <property type="entry name" value="CEREVISIN-RELATED"/>
    <property type="match status" value="1"/>
</dbReference>
<dbReference type="InterPro" id="IPR006311">
    <property type="entry name" value="TAT_signal"/>
</dbReference>
<dbReference type="PRINTS" id="PR00723">
    <property type="entry name" value="SUBTILISIN"/>
</dbReference>
<dbReference type="SUPFAM" id="SSF52743">
    <property type="entry name" value="Subtilisin-like"/>
    <property type="match status" value="1"/>
</dbReference>
<evidence type="ECO:0000256" key="1">
    <source>
        <dbReference type="ARBA" id="ARBA00011073"/>
    </source>
</evidence>
<dbReference type="CDD" id="cd07474">
    <property type="entry name" value="Peptidases_S8_subtilisin_Vpr-like"/>
    <property type="match status" value="1"/>
</dbReference>
<dbReference type="PROSITE" id="PS00137">
    <property type="entry name" value="SUBTILASE_HIS"/>
    <property type="match status" value="1"/>
</dbReference>
<feature type="compositionally biased region" description="Low complexity" evidence="8">
    <location>
        <begin position="30"/>
        <end position="46"/>
    </location>
</feature>
<feature type="domain" description="Bacterial Ig-like" evidence="11">
    <location>
        <begin position="1120"/>
        <end position="1196"/>
    </location>
</feature>
<evidence type="ECO:0000313" key="13">
    <source>
        <dbReference type="Proteomes" id="UP000321386"/>
    </source>
</evidence>
<dbReference type="InterPro" id="IPR023828">
    <property type="entry name" value="Peptidase_S8_Ser-AS"/>
</dbReference>
<dbReference type="Pfam" id="PF16640">
    <property type="entry name" value="Big_3_5"/>
    <property type="match status" value="2"/>
</dbReference>
<dbReference type="PROSITE" id="PS51892">
    <property type="entry name" value="SUBTILASE"/>
    <property type="match status" value="1"/>
</dbReference>
<dbReference type="GO" id="GO:0006508">
    <property type="term" value="P:proteolysis"/>
    <property type="evidence" value="ECO:0007669"/>
    <property type="project" value="UniProtKB-KW"/>
</dbReference>
<dbReference type="InterPro" id="IPR050131">
    <property type="entry name" value="Peptidase_S8_subtilisin-like"/>
</dbReference>
<evidence type="ECO:0000256" key="4">
    <source>
        <dbReference type="ARBA" id="ARBA00022825"/>
    </source>
</evidence>
<accession>A0A510UUU5</accession>
<dbReference type="OrthoDB" id="9813435at2"/>
<proteinExistence type="inferred from homology"/>
<dbReference type="PROSITE" id="PS00138">
    <property type="entry name" value="SUBTILASE_SER"/>
    <property type="match status" value="1"/>
</dbReference>
<dbReference type="PROSITE" id="PS00136">
    <property type="entry name" value="SUBTILASE_ASP"/>
    <property type="match status" value="1"/>
</dbReference>
<keyword evidence="2 6" id="KW-0645">Protease</keyword>
<evidence type="ECO:0000313" key="12">
    <source>
        <dbReference type="EMBL" id="GEK18454.1"/>
    </source>
</evidence>
<evidence type="ECO:0000256" key="2">
    <source>
        <dbReference type="ARBA" id="ARBA00022670"/>
    </source>
</evidence>
<dbReference type="InterPro" id="IPR034213">
    <property type="entry name" value="S8_Vpr-like"/>
</dbReference>
<dbReference type="Gene3D" id="3.40.50.200">
    <property type="entry name" value="Peptidase S8/S53 domain"/>
    <property type="match status" value="2"/>
</dbReference>
<sequence length="1295" mass="130532">MSRPVRRSFLASTTAVSVALTSALLATSATAAPADSGPSGSGPAATRLDPSRARTTLAEARKVIGLDGDEGQVTAVVQLATEAGVDVADEGAKAVRAAAAATEELAADVVPAELTSTNAGTATPKRLGTLTNLMAGALVTGDAEKIAALATSDDVTAIYRVATKRPMNSNTVEFTHTLQTWQSTGQTGAGVSIAVIDTGLDYTHATFGGQGTEDAYDAAYGEDGTQPVPAGSFDPAKYAGGYDFAGPLYDASLDEPGSTDVPTPDENPIDSLSTSPNSGHGTHVAGTAAGYGVAADGSWIHDYALVDDVSDWKVGPGSAPRATLWGFKVFGDIGGSTDLTALALDRAADPNGDGDLSDHVDIVNMSLGSDGSPADDPDNVLVDELTKLGVVVVVASGNAGDITDVGGAPGNAASSLTVANSVGAPVLDATLVLDASDTSLIDRTFPGQNSVAYAGTADVTAQVAYVGERFDGCSPFTPEQAAAVAGKIAYLWWDETPARACGSGQRFTNASTAGAAGVLLPTDVPVFSAGIAGNAAIPGIQLTRSATETLMPEIAAGTLRLRIGPSLAMRVSQDDAGDLLNAGSSRGVHGSLGIVKPDVAAPGTGILSAASGGGAAGHVLSGTSMATPHVAGIAALVKAAHPAWTAPQVKAAVMNTATHDVTTEPDGGGIAYGPERVGSGRVDALAAVETDVIAFATQDELLTSVAFGVIDVADEVVTKKATVTVRNFGSTDRAYDTAFVAASTAGGAGITVSPAHVTVPAGGKAVTLTLTLTADPATLEREIDPTQELVQYDFAREYVTMLSGRVVLTSTDDDSELRVPVQAAPRLVSELTASKVAFSGMSTTAGLALTGRGVDGGGWLSLTSPLILAATSPRLEADAALTTSRSAIASGDLRYVGWSSTAPYTDAIEGGGDWSEWDTLNIGIATDGDWASLGTSVIPVIDIDVDNDGEGDLQSVVMKLDPEVDLTTVITYDLRLPADADPVDVQVVNGAYGMDGGLFDSNVLVAPIGLTATGIAEGDTPTVSVWTYSDYARDGVVDHVAPFTVDPYDPPFWFETDPDLLVTAIGEPGTIGVHRSATATTGKLLVLQHHNAGSARAQVVDVTVPVPTKTTTKLAVSGGTSYGQKATLTATVSPAAAGRVTFYDGTTSLGSAAVSSGKATKSVALGVGTHQLKAVFAPSSSAYVGSTSPVVKVTVTKSTTTTSVSMSKWTVKKGSTVKATVTVKGATAAPSGKVTIKKGTTVIGTGTLKVSGTTGTATITLPTNLAVGKHSLTVSYAGSSGTAASSRTVTLTVTK</sequence>
<keyword evidence="9" id="KW-0732">Signal</keyword>
<feature type="domain" description="Bacterial Ig-like" evidence="11">
    <location>
        <begin position="1208"/>
        <end position="1294"/>
    </location>
</feature>
<feature type="chain" id="PRO_5021986092" evidence="9">
    <location>
        <begin position="32"/>
        <end position="1295"/>
    </location>
</feature>
<feature type="region of interest" description="Disordered" evidence="8">
    <location>
        <begin position="30"/>
        <end position="51"/>
    </location>
</feature>
<dbReference type="Pfam" id="PF00082">
    <property type="entry name" value="Peptidase_S8"/>
    <property type="match status" value="1"/>
</dbReference>
<feature type="region of interest" description="Disordered" evidence="8">
    <location>
        <begin position="253"/>
        <end position="280"/>
    </location>
</feature>
<evidence type="ECO:0000256" key="5">
    <source>
        <dbReference type="PIRSR" id="PIRSR615500-1"/>
    </source>
</evidence>
<dbReference type="InterPro" id="IPR023827">
    <property type="entry name" value="Peptidase_S8_Asp-AS"/>
</dbReference>
<reference evidence="12 13" key="1">
    <citation type="submission" date="2019-07" db="EMBL/GenBank/DDBJ databases">
        <title>Whole genome shotgun sequence of Cellulomonas persica NBRC 101101.</title>
        <authorList>
            <person name="Hosoyama A."/>
            <person name="Uohara A."/>
            <person name="Ohji S."/>
            <person name="Ichikawa N."/>
        </authorList>
    </citation>
    <scope>NUCLEOTIDE SEQUENCE [LARGE SCALE GENOMIC DNA]</scope>
    <source>
        <strain evidence="12 13">NBRC 101101</strain>
    </source>
</reference>
<gene>
    <name evidence="12" type="ORF">CPE01_21870</name>
</gene>
<evidence type="ECO:0000256" key="6">
    <source>
        <dbReference type="PROSITE-ProRule" id="PRU01240"/>
    </source>
</evidence>
<evidence type="ECO:0000259" key="10">
    <source>
        <dbReference type="Pfam" id="PF00082"/>
    </source>
</evidence>
<keyword evidence="13" id="KW-1185">Reference proteome</keyword>
<feature type="signal peptide" evidence="9">
    <location>
        <begin position="1"/>
        <end position="31"/>
    </location>
</feature>
<dbReference type="InterPro" id="IPR000209">
    <property type="entry name" value="Peptidase_S8/S53_dom"/>
</dbReference>
<evidence type="ECO:0000259" key="11">
    <source>
        <dbReference type="Pfam" id="PF16640"/>
    </source>
</evidence>